<dbReference type="GO" id="GO:0005576">
    <property type="term" value="C:extracellular region"/>
    <property type="evidence" value="ECO:0007669"/>
    <property type="project" value="UniProtKB-SubCell"/>
</dbReference>
<dbReference type="Pfam" id="PF16541">
    <property type="entry name" value="AltA1"/>
    <property type="match status" value="1"/>
</dbReference>
<sequence>MVASEFTASLLQVLFVSSLVSALPQPNPNPYPSPPITREDTTTASDIPPLALVDQPDASCLSKSLLLTNLTIYAAQVFKGSPFQAENSSVSFQLFNAATNTDAQCSAYSIALTPNAVGSDPYQWYNCFMESRDPRMTARFQYDATLNHLTVNERWVCDDMARNRSVQFTAYNFEWLDVNCTDSAASQRTCVQPEGNEIYFPVEVTAKDL</sequence>
<evidence type="ECO:0000313" key="7">
    <source>
        <dbReference type="EMBL" id="KAK3317061.1"/>
    </source>
</evidence>
<protein>
    <recommendedName>
        <fullName evidence="6">AA1-like domain-containing protein</fullName>
    </recommendedName>
</protein>
<keyword evidence="8" id="KW-1185">Reference proteome</keyword>
<dbReference type="Proteomes" id="UP001283341">
    <property type="component" value="Unassembled WGS sequence"/>
</dbReference>
<comment type="subcellular location">
    <subcellularLocation>
        <location evidence="1">Secreted</location>
    </subcellularLocation>
</comment>
<comment type="caution">
    <text evidence="7">The sequence shown here is derived from an EMBL/GenBank/DDBJ whole genome shotgun (WGS) entry which is preliminary data.</text>
</comment>
<reference evidence="7" key="1">
    <citation type="journal article" date="2023" name="Mol. Phylogenet. Evol.">
        <title>Genome-scale phylogeny and comparative genomics of the fungal order Sordariales.</title>
        <authorList>
            <person name="Hensen N."/>
            <person name="Bonometti L."/>
            <person name="Westerberg I."/>
            <person name="Brannstrom I.O."/>
            <person name="Guillou S."/>
            <person name="Cros-Aarteil S."/>
            <person name="Calhoun S."/>
            <person name="Haridas S."/>
            <person name="Kuo A."/>
            <person name="Mondo S."/>
            <person name="Pangilinan J."/>
            <person name="Riley R."/>
            <person name="LaButti K."/>
            <person name="Andreopoulos B."/>
            <person name="Lipzen A."/>
            <person name="Chen C."/>
            <person name="Yan M."/>
            <person name="Daum C."/>
            <person name="Ng V."/>
            <person name="Clum A."/>
            <person name="Steindorff A."/>
            <person name="Ohm R.A."/>
            <person name="Martin F."/>
            <person name="Silar P."/>
            <person name="Natvig D.O."/>
            <person name="Lalanne C."/>
            <person name="Gautier V."/>
            <person name="Ament-Velasquez S.L."/>
            <person name="Kruys A."/>
            <person name="Hutchinson M.I."/>
            <person name="Powell A.J."/>
            <person name="Barry K."/>
            <person name="Miller A.N."/>
            <person name="Grigoriev I.V."/>
            <person name="Debuchy R."/>
            <person name="Gladieux P."/>
            <person name="Hiltunen Thoren M."/>
            <person name="Johannesson H."/>
        </authorList>
    </citation>
    <scope>NUCLEOTIDE SEQUENCE</scope>
    <source>
        <strain evidence="7">CBS 118394</strain>
    </source>
</reference>
<gene>
    <name evidence="7" type="ORF">B0H66DRAFT_626824</name>
</gene>
<feature type="domain" description="AA1-like" evidence="6">
    <location>
        <begin position="84"/>
        <end position="189"/>
    </location>
</feature>
<dbReference type="EMBL" id="JAUEDM010000005">
    <property type="protein sequence ID" value="KAK3317061.1"/>
    <property type="molecule type" value="Genomic_DNA"/>
</dbReference>
<organism evidence="7 8">
    <name type="scientific">Apodospora peruviana</name>
    <dbReference type="NCBI Taxonomy" id="516989"/>
    <lineage>
        <taxon>Eukaryota</taxon>
        <taxon>Fungi</taxon>
        <taxon>Dikarya</taxon>
        <taxon>Ascomycota</taxon>
        <taxon>Pezizomycotina</taxon>
        <taxon>Sordariomycetes</taxon>
        <taxon>Sordariomycetidae</taxon>
        <taxon>Sordariales</taxon>
        <taxon>Lasiosphaeriaceae</taxon>
        <taxon>Apodospora</taxon>
    </lineage>
</organism>
<evidence type="ECO:0000256" key="2">
    <source>
        <dbReference type="ARBA" id="ARBA00022525"/>
    </source>
</evidence>
<evidence type="ECO:0000259" key="6">
    <source>
        <dbReference type="Pfam" id="PF16541"/>
    </source>
</evidence>
<keyword evidence="4" id="KW-1015">Disulfide bond</keyword>
<name>A0AAE0I3R2_9PEZI</name>
<dbReference type="AlphaFoldDB" id="A0AAE0I3R2"/>
<dbReference type="InterPro" id="IPR032382">
    <property type="entry name" value="AltA1"/>
</dbReference>
<evidence type="ECO:0000313" key="8">
    <source>
        <dbReference type="Proteomes" id="UP001283341"/>
    </source>
</evidence>
<proteinExistence type="predicted"/>
<feature type="signal peptide" evidence="5">
    <location>
        <begin position="1"/>
        <end position="22"/>
    </location>
</feature>
<keyword evidence="3 5" id="KW-0732">Signal</keyword>
<evidence type="ECO:0000256" key="3">
    <source>
        <dbReference type="ARBA" id="ARBA00022729"/>
    </source>
</evidence>
<evidence type="ECO:0000256" key="5">
    <source>
        <dbReference type="SAM" id="SignalP"/>
    </source>
</evidence>
<reference evidence="7" key="2">
    <citation type="submission" date="2023-06" db="EMBL/GenBank/DDBJ databases">
        <authorList>
            <consortium name="Lawrence Berkeley National Laboratory"/>
            <person name="Haridas S."/>
            <person name="Hensen N."/>
            <person name="Bonometti L."/>
            <person name="Westerberg I."/>
            <person name="Brannstrom I.O."/>
            <person name="Guillou S."/>
            <person name="Cros-Aarteil S."/>
            <person name="Calhoun S."/>
            <person name="Kuo A."/>
            <person name="Mondo S."/>
            <person name="Pangilinan J."/>
            <person name="Riley R."/>
            <person name="Labutti K."/>
            <person name="Andreopoulos B."/>
            <person name="Lipzen A."/>
            <person name="Chen C."/>
            <person name="Yanf M."/>
            <person name="Daum C."/>
            <person name="Ng V."/>
            <person name="Clum A."/>
            <person name="Steindorff A."/>
            <person name="Ohm R."/>
            <person name="Martin F."/>
            <person name="Silar P."/>
            <person name="Natvig D."/>
            <person name="Lalanne C."/>
            <person name="Gautier V."/>
            <person name="Ament-Velasquez S.L."/>
            <person name="Kruys A."/>
            <person name="Hutchinson M.I."/>
            <person name="Powell A.J."/>
            <person name="Barry K."/>
            <person name="Miller A.N."/>
            <person name="Grigoriev I.V."/>
            <person name="Debuchy R."/>
            <person name="Gladieux P."/>
            <person name="Thoren M.H."/>
            <person name="Johannesson H."/>
        </authorList>
    </citation>
    <scope>NUCLEOTIDE SEQUENCE</scope>
    <source>
        <strain evidence="7">CBS 118394</strain>
    </source>
</reference>
<accession>A0AAE0I3R2</accession>
<evidence type="ECO:0000256" key="1">
    <source>
        <dbReference type="ARBA" id="ARBA00004613"/>
    </source>
</evidence>
<keyword evidence="2" id="KW-0964">Secreted</keyword>
<feature type="chain" id="PRO_5042078106" description="AA1-like domain-containing protein" evidence="5">
    <location>
        <begin position="23"/>
        <end position="209"/>
    </location>
</feature>
<evidence type="ECO:0000256" key="4">
    <source>
        <dbReference type="ARBA" id="ARBA00023157"/>
    </source>
</evidence>